<dbReference type="EMBL" id="JALJOU010000120">
    <property type="protein sequence ID" value="KAK9819404.1"/>
    <property type="molecule type" value="Genomic_DNA"/>
</dbReference>
<dbReference type="Proteomes" id="UP001445335">
    <property type="component" value="Unassembled WGS sequence"/>
</dbReference>
<comment type="caution">
    <text evidence="1">The sequence shown here is derived from an EMBL/GenBank/DDBJ whole genome shotgun (WGS) entry which is preliminary data.</text>
</comment>
<reference evidence="1 2" key="1">
    <citation type="journal article" date="2024" name="Nat. Commun.">
        <title>Phylogenomics reveals the evolutionary origins of lichenization in chlorophyte algae.</title>
        <authorList>
            <person name="Puginier C."/>
            <person name="Libourel C."/>
            <person name="Otte J."/>
            <person name="Skaloud P."/>
            <person name="Haon M."/>
            <person name="Grisel S."/>
            <person name="Petersen M."/>
            <person name="Berrin J.G."/>
            <person name="Delaux P.M."/>
            <person name="Dal Grande F."/>
            <person name="Keller J."/>
        </authorList>
    </citation>
    <scope>NUCLEOTIDE SEQUENCE [LARGE SCALE GENOMIC DNA]</scope>
    <source>
        <strain evidence="1 2">SAG 245.80</strain>
    </source>
</reference>
<name>A0AAW1QDF4_9CHLO</name>
<protein>
    <submittedName>
        <fullName evidence="1">Uncharacterized protein</fullName>
    </submittedName>
</protein>
<gene>
    <name evidence="1" type="ORF">WJX81_007471</name>
</gene>
<keyword evidence="2" id="KW-1185">Reference proteome</keyword>
<organism evidence="1 2">
    <name type="scientific">Elliptochloris bilobata</name>
    <dbReference type="NCBI Taxonomy" id="381761"/>
    <lineage>
        <taxon>Eukaryota</taxon>
        <taxon>Viridiplantae</taxon>
        <taxon>Chlorophyta</taxon>
        <taxon>core chlorophytes</taxon>
        <taxon>Trebouxiophyceae</taxon>
        <taxon>Trebouxiophyceae incertae sedis</taxon>
        <taxon>Elliptochloris clade</taxon>
        <taxon>Elliptochloris</taxon>
    </lineage>
</organism>
<accession>A0AAW1QDF4</accession>
<dbReference type="AlphaFoldDB" id="A0AAW1QDF4"/>
<sequence length="125" mass="13159">MLAVDAALTALATEWRLSGPIMWPWDPTKSTVLLAALADTLPSTPQVAMLVTGVQTASVPAAMRRLLQQAHANVSAVDVTTQLRMGSAADIPGIRAEARHIAASGELQAALRRRGLAAIGRVRTK</sequence>
<evidence type="ECO:0000313" key="2">
    <source>
        <dbReference type="Proteomes" id="UP001445335"/>
    </source>
</evidence>
<proteinExistence type="predicted"/>
<evidence type="ECO:0000313" key="1">
    <source>
        <dbReference type="EMBL" id="KAK9819404.1"/>
    </source>
</evidence>